<organism evidence="2 3">
    <name type="scientific">Labilithrix luteola</name>
    <dbReference type="NCBI Taxonomy" id="1391654"/>
    <lineage>
        <taxon>Bacteria</taxon>
        <taxon>Pseudomonadati</taxon>
        <taxon>Myxococcota</taxon>
        <taxon>Polyangia</taxon>
        <taxon>Polyangiales</taxon>
        <taxon>Labilitrichaceae</taxon>
        <taxon>Labilithrix</taxon>
    </lineage>
</organism>
<evidence type="ECO:0000313" key="3">
    <source>
        <dbReference type="Proteomes" id="UP000064967"/>
    </source>
</evidence>
<gene>
    <name evidence="2" type="ORF">AKJ09_08193</name>
</gene>
<evidence type="ECO:0008006" key="4">
    <source>
        <dbReference type="Google" id="ProtNLM"/>
    </source>
</evidence>
<keyword evidence="1" id="KW-0812">Transmembrane</keyword>
<evidence type="ECO:0000313" key="2">
    <source>
        <dbReference type="EMBL" id="AKV01530.1"/>
    </source>
</evidence>
<dbReference type="AlphaFoldDB" id="A0A0K1Q7Z4"/>
<reference evidence="2 3" key="1">
    <citation type="submission" date="2015-08" db="EMBL/GenBank/DDBJ databases">
        <authorList>
            <person name="Babu N.S."/>
            <person name="Beckwith C.J."/>
            <person name="Beseler K.G."/>
            <person name="Brison A."/>
            <person name="Carone J.V."/>
            <person name="Caskin T.P."/>
            <person name="Diamond M."/>
            <person name="Durham M.E."/>
            <person name="Foxe J.M."/>
            <person name="Go M."/>
            <person name="Henderson B.A."/>
            <person name="Jones I.B."/>
            <person name="McGettigan J.A."/>
            <person name="Micheletti S.J."/>
            <person name="Nasrallah M.E."/>
            <person name="Ortiz D."/>
            <person name="Piller C.R."/>
            <person name="Privatt S.R."/>
            <person name="Schneider S.L."/>
            <person name="Sharp S."/>
            <person name="Smith T.C."/>
            <person name="Stanton J.D."/>
            <person name="Ullery H.E."/>
            <person name="Wilson R.J."/>
            <person name="Serrano M.G."/>
            <person name="Buck G."/>
            <person name="Lee V."/>
            <person name="Wang Y."/>
            <person name="Carvalho R."/>
            <person name="Voegtly L."/>
            <person name="Shi R."/>
            <person name="Duckworth R."/>
            <person name="Johnson A."/>
            <person name="Loviza R."/>
            <person name="Walstead R."/>
            <person name="Shah Z."/>
            <person name="Kiflezghi M."/>
            <person name="Wade K."/>
            <person name="Ball S.L."/>
            <person name="Bradley K.W."/>
            <person name="Asai D.J."/>
            <person name="Bowman C.A."/>
            <person name="Russell D.A."/>
            <person name="Pope W.H."/>
            <person name="Jacobs-Sera D."/>
            <person name="Hendrix R.W."/>
            <person name="Hatfull G.F."/>
        </authorList>
    </citation>
    <scope>NUCLEOTIDE SEQUENCE [LARGE SCALE GENOMIC DNA]</scope>
    <source>
        <strain evidence="2 3">DSM 27648</strain>
    </source>
</reference>
<dbReference type="KEGG" id="llu:AKJ09_08193"/>
<proteinExistence type="predicted"/>
<feature type="transmembrane region" description="Helical" evidence="1">
    <location>
        <begin position="219"/>
        <end position="240"/>
    </location>
</feature>
<dbReference type="Proteomes" id="UP000064967">
    <property type="component" value="Chromosome"/>
</dbReference>
<protein>
    <recommendedName>
        <fullName evidence="4">PEGA domain-containing protein</fullName>
    </recommendedName>
</protein>
<dbReference type="STRING" id="1391654.AKJ09_08193"/>
<accession>A0A0K1Q7Z4</accession>
<keyword evidence="1" id="KW-0472">Membrane</keyword>
<keyword evidence="3" id="KW-1185">Reference proteome</keyword>
<evidence type="ECO:0000256" key="1">
    <source>
        <dbReference type="SAM" id="Phobius"/>
    </source>
</evidence>
<keyword evidence="1" id="KW-1133">Transmembrane helix</keyword>
<name>A0A0K1Q7Z4_9BACT</name>
<feature type="transmembrane region" description="Helical" evidence="1">
    <location>
        <begin position="169"/>
        <end position="191"/>
    </location>
</feature>
<sequence>MLAFLLGSSSAAHADDKMDCATAHFEGQNLRDAGQFTKAHERFLSCTRDRCPRAIQEECAGFLAEIERIRPSMVIEAIDEHGSTILDVRVSVDGVPLADRLTGLSMNVDPGEHVLRLTLRDGTAKEQRIVMLAGDHAKRIRVRFDGAPPAKPAGAASSTEQSKGVPTSAWILGGVGAATLVSGVAFGAMALSDHSGFDACGATRTCDSGDVRSMHTKALVADISFAVAAGAAIAAVVLVLTNGHETPHAAAHLAHAIGAPVSF</sequence>
<dbReference type="EMBL" id="CP012333">
    <property type="protein sequence ID" value="AKV01530.1"/>
    <property type="molecule type" value="Genomic_DNA"/>
</dbReference>